<keyword evidence="3" id="KW-0328">Glycosyltransferase</keyword>
<proteinExistence type="inferred from homology"/>
<dbReference type="PANTHER" id="PTHR43646:SF2">
    <property type="entry name" value="GLYCOSYLTRANSFERASE 2-LIKE DOMAIN-CONTAINING PROTEIN"/>
    <property type="match status" value="1"/>
</dbReference>
<dbReference type="PATRIC" id="fig|1503.3.peg.1293"/>
<evidence type="ECO:0000256" key="2">
    <source>
        <dbReference type="ARBA" id="ARBA00022475"/>
    </source>
</evidence>
<reference evidence="13" key="1">
    <citation type="submission" date="2015-07" db="EMBL/GenBank/DDBJ databases">
        <title>Draft genome sequence of the purine-degrading Gottschalkia purinilyticum DSM 1384 (formerly Clostridium purinilyticum).</title>
        <authorList>
            <person name="Poehlein A."/>
            <person name="Schiel-Bengelsdorf B."/>
            <person name="Bengelsdorf F.R."/>
            <person name="Daniel R."/>
            <person name="Duerre P."/>
        </authorList>
    </citation>
    <scope>NUCLEOTIDE SEQUENCE [LARGE SCALE GENOMIC DNA]</scope>
    <source>
        <strain evidence="13">DSM 1384</strain>
    </source>
</reference>
<evidence type="ECO:0000256" key="9">
    <source>
        <dbReference type="ARBA" id="ARBA00038120"/>
    </source>
</evidence>
<dbReference type="NCBIfam" id="TIGR04283">
    <property type="entry name" value="glyco_like_mftF"/>
    <property type="match status" value="1"/>
</dbReference>
<dbReference type="InterPro" id="IPR001173">
    <property type="entry name" value="Glyco_trans_2-like"/>
</dbReference>
<evidence type="ECO:0000256" key="7">
    <source>
        <dbReference type="ARBA" id="ARBA00037281"/>
    </source>
</evidence>
<dbReference type="STRING" id="1503.CLPU_20c00330"/>
<dbReference type="Pfam" id="PF00535">
    <property type="entry name" value="Glycos_transf_2"/>
    <property type="match status" value="1"/>
</dbReference>
<evidence type="ECO:0000256" key="4">
    <source>
        <dbReference type="ARBA" id="ARBA00022679"/>
    </source>
</evidence>
<dbReference type="EMBL" id="LGSS01000020">
    <property type="protein sequence ID" value="KNF07257.1"/>
    <property type="molecule type" value="Genomic_DNA"/>
</dbReference>
<evidence type="ECO:0000256" key="1">
    <source>
        <dbReference type="ARBA" id="ARBA00004236"/>
    </source>
</evidence>
<keyword evidence="5" id="KW-0125">Carotenoid biosynthesis</keyword>
<comment type="similarity">
    <text evidence="9">Belongs to the glycosyltransferase 2 family. CrtQ subfamily.</text>
</comment>
<dbReference type="OrthoDB" id="9810303at2"/>
<dbReference type="GO" id="GO:0016757">
    <property type="term" value="F:glycosyltransferase activity"/>
    <property type="evidence" value="ECO:0007669"/>
    <property type="project" value="UniProtKB-KW"/>
</dbReference>
<evidence type="ECO:0000256" key="8">
    <source>
        <dbReference type="ARBA" id="ARBA00037904"/>
    </source>
</evidence>
<dbReference type="InterPro" id="IPR029044">
    <property type="entry name" value="Nucleotide-diphossugar_trans"/>
</dbReference>
<evidence type="ECO:0000256" key="6">
    <source>
        <dbReference type="ARBA" id="ARBA00023136"/>
    </source>
</evidence>
<dbReference type="SUPFAM" id="SSF53448">
    <property type="entry name" value="Nucleotide-diphospho-sugar transferases"/>
    <property type="match status" value="1"/>
</dbReference>
<accession>A0A0L0W707</accession>
<keyword evidence="4 12" id="KW-0808">Transferase</keyword>
<dbReference type="AlphaFoldDB" id="A0A0L0W707"/>
<dbReference type="GO" id="GO:0016117">
    <property type="term" value="P:carotenoid biosynthetic process"/>
    <property type="evidence" value="ECO:0007669"/>
    <property type="project" value="UniProtKB-KW"/>
</dbReference>
<keyword evidence="13" id="KW-1185">Reference proteome</keyword>
<comment type="pathway">
    <text evidence="8">Carotenoid biosynthesis; staphyloxanthin biosynthesis; staphyloxanthin from farnesyl diphosphate: step 4/5.</text>
</comment>
<evidence type="ECO:0000256" key="10">
    <source>
        <dbReference type="ARBA" id="ARBA00040345"/>
    </source>
</evidence>
<dbReference type="Proteomes" id="UP000037267">
    <property type="component" value="Unassembled WGS sequence"/>
</dbReference>
<evidence type="ECO:0000256" key="3">
    <source>
        <dbReference type="ARBA" id="ARBA00022676"/>
    </source>
</evidence>
<comment type="function">
    <text evidence="7">Catalyzes the glycosylation of 4,4'-diaponeurosporenoate, i.e. the esterification of glucose at the C1'' position with the carboxyl group of 4,4'-diaponeurosporenic acid, to form glycosyl-4,4'-diaponeurosporenoate. This is a step in the biosynthesis of staphyloxanthin, an orange pigment present in most staphylococci strains.</text>
</comment>
<sequence length="224" mass="25481">MISIILPLLNEEKSIENTLTQIQRLKGDKEIIVVDGGSTDSTVKIASKYAIVINSEKGRGKQMNAGAKVAKGDILWFIHSDSKLEENSLISIRNCMEEGYCAGGFPIYFYDYDTAFMRFVSVTSNLRAKYLGLYFGDQGIFIKKKLFNKIDGFKEIEIMEDWEFSKRLNKVTKLKMLSTKIGTSGRRFKSGGQLRTLLLMHKIKIMYLLGVSPKTLNSMYREAR</sequence>
<dbReference type="RefSeq" id="WP_050378616.1">
    <property type="nucleotide sequence ID" value="NZ_LGSS01000020.1"/>
</dbReference>
<dbReference type="PANTHER" id="PTHR43646">
    <property type="entry name" value="GLYCOSYLTRANSFERASE"/>
    <property type="match status" value="1"/>
</dbReference>
<feature type="domain" description="Glycosyltransferase 2-like" evidence="11">
    <location>
        <begin position="3"/>
        <end position="117"/>
    </location>
</feature>
<evidence type="ECO:0000313" key="13">
    <source>
        <dbReference type="Proteomes" id="UP000037267"/>
    </source>
</evidence>
<comment type="caution">
    <text evidence="12">The sequence shown here is derived from an EMBL/GenBank/DDBJ whole genome shotgun (WGS) entry which is preliminary data.</text>
</comment>
<keyword evidence="2" id="KW-1003">Cell membrane</keyword>
<comment type="subcellular location">
    <subcellularLocation>
        <location evidence="1">Cell membrane</location>
    </subcellularLocation>
</comment>
<keyword evidence="6" id="KW-0472">Membrane</keyword>
<evidence type="ECO:0000259" key="11">
    <source>
        <dbReference type="Pfam" id="PF00535"/>
    </source>
</evidence>
<dbReference type="CDD" id="cd02522">
    <property type="entry name" value="GT_2_like_a"/>
    <property type="match status" value="1"/>
</dbReference>
<dbReference type="GO" id="GO:0005886">
    <property type="term" value="C:plasma membrane"/>
    <property type="evidence" value="ECO:0007669"/>
    <property type="project" value="UniProtKB-SubCell"/>
</dbReference>
<protein>
    <recommendedName>
        <fullName evidence="10">4,4'-diaponeurosporenoate glycosyltransferase</fullName>
    </recommendedName>
</protein>
<dbReference type="Gene3D" id="3.90.550.10">
    <property type="entry name" value="Spore Coat Polysaccharide Biosynthesis Protein SpsA, Chain A"/>
    <property type="match status" value="1"/>
</dbReference>
<organism evidence="12 13">
    <name type="scientific">Gottschalkia purinilytica</name>
    <name type="common">Clostridium purinilyticum</name>
    <dbReference type="NCBI Taxonomy" id="1503"/>
    <lineage>
        <taxon>Bacteria</taxon>
        <taxon>Bacillati</taxon>
        <taxon>Bacillota</taxon>
        <taxon>Tissierellia</taxon>
        <taxon>Tissierellales</taxon>
        <taxon>Gottschalkiaceae</taxon>
        <taxon>Gottschalkia</taxon>
    </lineage>
</organism>
<evidence type="ECO:0000313" key="12">
    <source>
        <dbReference type="EMBL" id="KNF07257.1"/>
    </source>
</evidence>
<dbReference type="InterPro" id="IPR026461">
    <property type="entry name" value="Trfase_2_rSAM/seldom_assoc"/>
</dbReference>
<evidence type="ECO:0000256" key="5">
    <source>
        <dbReference type="ARBA" id="ARBA00022746"/>
    </source>
</evidence>
<name>A0A0L0W707_GOTPU</name>
<gene>
    <name evidence="12" type="ORF">CLPU_20c00330</name>
</gene>